<evidence type="ECO:0000256" key="7">
    <source>
        <dbReference type="NCBIfam" id="TIGR00126"/>
    </source>
</evidence>
<evidence type="ECO:0000256" key="6">
    <source>
        <dbReference type="ARBA" id="ARBA00048791"/>
    </source>
</evidence>
<comment type="caution">
    <text evidence="8">The sequence shown here is derived from an EMBL/GenBank/DDBJ whole genome shotgun (WGS) entry which is preliminary data.</text>
</comment>
<evidence type="ECO:0000256" key="2">
    <source>
        <dbReference type="ARBA" id="ARBA00009473"/>
    </source>
</evidence>
<keyword evidence="5" id="KW-0704">Schiff base</keyword>
<dbReference type="SUPFAM" id="SSF51569">
    <property type="entry name" value="Aldolase"/>
    <property type="match status" value="1"/>
</dbReference>
<gene>
    <name evidence="8" type="primary">deoC</name>
    <name evidence="8" type="ORF">FYJ29_12820</name>
</gene>
<dbReference type="AlphaFoldDB" id="A0A6L5XGI2"/>
<dbReference type="PANTHER" id="PTHR10889:SF3">
    <property type="entry name" value="DEOXYRIBOSE-PHOSPHATE ALDOLASE"/>
    <property type="match status" value="1"/>
</dbReference>
<reference evidence="8 9" key="1">
    <citation type="submission" date="2019-08" db="EMBL/GenBank/DDBJ databases">
        <title>In-depth cultivation of the pig gut microbiome towards novel bacterial diversity and tailored functional studies.</title>
        <authorList>
            <person name="Wylensek D."/>
            <person name="Hitch T.C.A."/>
            <person name="Clavel T."/>
        </authorList>
    </citation>
    <scope>NUCLEOTIDE SEQUENCE [LARGE SCALE GENOMIC DNA]</scope>
    <source>
        <strain evidence="8 9">Oil-RF-744-WCA-WT-10</strain>
    </source>
</reference>
<dbReference type="SMART" id="SM01133">
    <property type="entry name" value="DeoC"/>
    <property type="match status" value="1"/>
</dbReference>
<dbReference type="InterPro" id="IPR013785">
    <property type="entry name" value="Aldolase_TIM"/>
</dbReference>
<protein>
    <recommendedName>
        <fullName evidence="3 7">Deoxyribose-phosphate aldolase</fullName>
        <ecNumber evidence="3 7">4.1.2.4</ecNumber>
    </recommendedName>
</protein>
<keyword evidence="4 8" id="KW-0456">Lyase</keyword>
<dbReference type="GO" id="GO:0005737">
    <property type="term" value="C:cytoplasm"/>
    <property type="evidence" value="ECO:0007669"/>
    <property type="project" value="InterPro"/>
</dbReference>
<evidence type="ECO:0000256" key="4">
    <source>
        <dbReference type="ARBA" id="ARBA00023239"/>
    </source>
</evidence>
<dbReference type="NCBIfam" id="TIGR00126">
    <property type="entry name" value="deoC"/>
    <property type="match status" value="1"/>
</dbReference>
<dbReference type="Proteomes" id="UP000483362">
    <property type="component" value="Unassembled WGS sequence"/>
</dbReference>
<evidence type="ECO:0000256" key="5">
    <source>
        <dbReference type="ARBA" id="ARBA00023270"/>
    </source>
</evidence>
<dbReference type="CDD" id="cd00959">
    <property type="entry name" value="DeoC"/>
    <property type="match status" value="1"/>
</dbReference>
<proteinExistence type="inferred from homology"/>
<dbReference type="EC" id="4.1.2.4" evidence="3 7"/>
<dbReference type="PANTHER" id="PTHR10889">
    <property type="entry name" value="DEOXYRIBOSE-PHOSPHATE ALDOLASE"/>
    <property type="match status" value="1"/>
</dbReference>
<sequence>MKGVTDNLKKDLPFEQTVPPDKYEAAIKASQVETDNDKVSDQVHRLVDEHWQENMNRDVYEFLLNCVDLTTLSTTDSERSIAAFTQKVNKYQAKYPDFKNVASICVYSNFAEVVRGNLEVSDVGIAVCSASFPSSQAHIETKVAETALAIQDGADEVDVVINMGYFLDGAYEELCDEIAELKATIGNHPLKVILETGALKSAENIKRASILAMYSGADFIKTSTGKIYPGASLEAAYVMCQCIKEYYQKHSIMVGFKASGGIRTTEDAVKYYTIVKEVLGDHWLDNEYFRIGASSLANDLFQSMTGTTDKPF</sequence>
<dbReference type="EMBL" id="VULT01000027">
    <property type="protein sequence ID" value="MSS18629.1"/>
    <property type="molecule type" value="Genomic_DNA"/>
</dbReference>
<evidence type="ECO:0000313" key="8">
    <source>
        <dbReference type="EMBL" id="MSS18629.1"/>
    </source>
</evidence>
<dbReference type="GO" id="GO:0004139">
    <property type="term" value="F:deoxyribose-phosphate aldolase activity"/>
    <property type="evidence" value="ECO:0007669"/>
    <property type="project" value="UniProtKB-UniRule"/>
</dbReference>
<dbReference type="RefSeq" id="WP_154329007.1">
    <property type="nucleotide sequence ID" value="NZ_CP045696.1"/>
</dbReference>
<accession>A0A6L5XGI2</accession>
<dbReference type="Pfam" id="PF01791">
    <property type="entry name" value="DeoC"/>
    <property type="match status" value="1"/>
</dbReference>
<evidence type="ECO:0000256" key="3">
    <source>
        <dbReference type="ARBA" id="ARBA00012515"/>
    </source>
</evidence>
<organism evidence="8 9">
    <name type="scientific">Sodaliphilus pleomorphus</name>
    <dbReference type="NCBI Taxonomy" id="2606626"/>
    <lineage>
        <taxon>Bacteria</taxon>
        <taxon>Pseudomonadati</taxon>
        <taxon>Bacteroidota</taxon>
        <taxon>Bacteroidia</taxon>
        <taxon>Bacteroidales</taxon>
        <taxon>Muribaculaceae</taxon>
        <taxon>Sodaliphilus</taxon>
    </lineage>
</organism>
<comment type="similarity">
    <text evidence="2">Belongs to the DeoC/FbaB aldolase family. DeoC type 2 subfamily.</text>
</comment>
<evidence type="ECO:0000256" key="1">
    <source>
        <dbReference type="ARBA" id="ARBA00004816"/>
    </source>
</evidence>
<comment type="pathway">
    <text evidence="1">Carbohydrate degradation; 2-deoxy-D-ribose 1-phosphate degradation; D-glyceraldehyde 3-phosphate and acetaldehyde from 2-deoxy-alpha-D-ribose 1-phosphate: step 2/2.</text>
</comment>
<dbReference type="GO" id="GO:0009264">
    <property type="term" value="P:deoxyribonucleotide catabolic process"/>
    <property type="evidence" value="ECO:0007669"/>
    <property type="project" value="UniProtKB-UniRule"/>
</dbReference>
<comment type="catalytic activity">
    <reaction evidence="6">
        <text>2-deoxy-D-ribose 5-phosphate = D-glyceraldehyde 3-phosphate + acetaldehyde</text>
        <dbReference type="Rhea" id="RHEA:12821"/>
        <dbReference type="ChEBI" id="CHEBI:15343"/>
        <dbReference type="ChEBI" id="CHEBI:59776"/>
        <dbReference type="ChEBI" id="CHEBI:62877"/>
        <dbReference type="EC" id="4.1.2.4"/>
    </reaction>
</comment>
<dbReference type="InterPro" id="IPR002915">
    <property type="entry name" value="DeoC/FbaB/LacD_aldolase"/>
</dbReference>
<name>A0A6L5XGI2_9BACT</name>
<dbReference type="Gene3D" id="3.20.20.70">
    <property type="entry name" value="Aldolase class I"/>
    <property type="match status" value="1"/>
</dbReference>
<dbReference type="GO" id="GO:0016052">
    <property type="term" value="P:carbohydrate catabolic process"/>
    <property type="evidence" value="ECO:0007669"/>
    <property type="project" value="TreeGrafter"/>
</dbReference>
<keyword evidence="9" id="KW-1185">Reference proteome</keyword>
<dbReference type="InterPro" id="IPR011343">
    <property type="entry name" value="DeoC"/>
</dbReference>
<evidence type="ECO:0000313" key="9">
    <source>
        <dbReference type="Proteomes" id="UP000483362"/>
    </source>
</evidence>